<dbReference type="KEGG" id="abs:AZOBR_10517"/>
<keyword evidence="2" id="KW-1185">Reference proteome</keyword>
<accession>A0A9P1JNG5</accession>
<reference evidence="1 2" key="1">
    <citation type="journal article" date="2011" name="PLoS Genet.">
        <title>Azospirillum genomes reveal transition of bacteria from aquatic to terrestrial environments.</title>
        <authorList>
            <person name="Wisniewski-Dye F."/>
            <person name="Borziak K."/>
            <person name="Khalsa-Moyers G."/>
            <person name="Alexandre G."/>
            <person name="Sukharnikov L.O."/>
            <person name="Wuichet K."/>
            <person name="Hurst G.B."/>
            <person name="McDonald W.H."/>
            <person name="Robertson J.S."/>
            <person name="Barbe V."/>
            <person name="Calteau A."/>
            <person name="Rouy Z."/>
            <person name="Mangenot S."/>
            <person name="Prigent-Combaret C."/>
            <person name="Normand P."/>
            <person name="Boyer M."/>
            <person name="Siguier P."/>
            <person name="Dessaux Y."/>
            <person name="Elmerich C."/>
            <person name="Condemine G."/>
            <person name="Krishnen G."/>
            <person name="Kennedy I."/>
            <person name="Paterson A.H."/>
            <person name="Gonzalez V."/>
            <person name="Mavingui P."/>
            <person name="Zhulin I.B."/>
        </authorList>
    </citation>
    <scope>NUCLEOTIDE SEQUENCE [LARGE SCALE GENOMIC DNA]</scope>
    <source>
        <strain evidence="1 2">Sp245</strain>
    </source>
</reference>
<proteinExistence type="predicted"/>
<dbReference type="AlphaFoldDB" id="A0A9P1JNG5"/>
<dbReference type="EMBL" id="HE577327">
    <property type="protein sequence ID" value="CCC96730.1"/>
    <property type="molecule type" value="Genomic_DNA"/>
</dbReference>
<organism evidence="1 2">
    <name type="scientific">Azospirillum baldaniorum</name>
    <dbReference type="NCBI Taxonomy" id="1064539"/>
    <lineage>
        <taxon>Bacteria</taxon>
        <taxon>Pseudomonadati</taxon>
        <taxon>Pseudomonadota</taxon>
        <taxon>Alphaproteobacteria</taxon>
        <taxon>Rhodospirillales</taxon>
        <taxon>Azospirillaceae</taxon>
        <taxon>Azospirillum</taxon>
    </lineage>
</organism>
<evidence type="ECO:0000313" key="2">
    <source>
        <dbReference type="Proteomes" id="UP000007319"/>
    </source>
</evidence>
<protein>
    <submittedName>
        <fullName evidence="1">Uncharacterized protein</fullName>
    </submittedName>
</protein>
<dbReference type="Proteomes" id="UP000007319">
    <property type="component" value="Chromosome"/>
</dbReference>
<sequence length="32" mass="3537">MGIPLWSGAPHGHFTFATFPRDGRAVILRTAR</sequence>
<evidence type="ECO:0000313" key="1">
    <source>
        <dbReference type="EMBL" id="CCC96730.1"/>
    </source>
</evidence>
<gene>
    <name evidence="1" type="ORF">AZOBR_10517</name>
</gene>
<name>A0A9P1JNG5_9PROT</name>